<protein>
    <recommendedName>
        <fullName evidence="2">DUF3669 domain-containing protein</fullName>
    </recommendedName>
</protein>
<proteinExistence type="predicted"/>
<feature type="domain" description="DUF3669" evidence="2">
    <location>
        <begin position="306"/>
        <end position="377"/>
    </location>
</feature>
<organism evidence="3 4">
    <name type="scientific">Fusarium sarcochroum</name>
    <dbReference type="NCBI Taxonomy" id="1208366"/>
    <lineage>
        <taxon>Eukaryota</taxon>
        <taxon>Fungi</taxon>
        <taxon>Dikarya</taxon>
        <taxon>Ascomycota</taxon>
        <taxon>Pezizomycotina</taxon>
        <taxon>Sordariomycetes</taxon>
        <taxon>Hypocreomycetidae</taxon>
        <taxon>Hypocreales</taxon>
        <taxon>Nectriaceae</taxon>
        <taxon>Fusarium</taxon>
        <taxon>Fusarium lateritium species complex</taxon>
    </lineage>
</organism>
<keyword evidence="1" id="KW-0732">Signal</keyword>
<evidence type="ECO:0000259" key="2">
    <source>
        <dbReference type="Pfam" id="PF12417"/>
    </source>
</evidence>
<evidence type="ECO:0000313" key="3">
    <source>
        <dbReference type="EMBL" id="KAF4961114.1"/>
    </source>
</evidence>
<keyword evidence="4" id="KW-1185">Reference proteome</keyword>
<feature type="chain" id="PRO_5034083652" description="DUF3669 domain-containing protein" evidence="1">
    <location>
        <begin position="26"/>
        <end position="406"/>
    </location>
</feature>
<comment type="caution">
    <text evidence="3">The sequence shown here is derived from an EMBL/GenBank/DDBJ whole genome shotgun (WGS) entry which is preliminary data.</text>
</comment>
<dbReference type="AlphaFoldDB" id="A0A8H4X4V9"/>
<sequence>MGFNTHFSFDSVLLLPGLACQAAMPEPNDQEEELHEYALGKRNDIGYYINTKPAEPVRRPRFSIADILGHVKYNYRVDLSRPFGGPSEAWIPRCRSKAEEHRLTKLIPNTDSNIYTTQIGSRTYAVKLGDNPKRMANELQIQVHVYGNIGHFWDVATEKTPEDVPRPYVSRPESQIVMRRRFGWGTVSAGFMMEYIPPLHIHTTKALMNIFLDPILRKLLHHEPDLANVRLHVRMGKMAPEHEARSAKLLSRPVYFDQLCRGAKDDMDTWVSMMGATLAILHWACNIDARGVQFRLAPKKGSDIMLWITNFGDCRPFEPTALAITSLAHALIVNSTWPRPLFVFALDPESDTGKAVRQQWSRFNNVYLAASDSILREVKPKVAGLGLPALFINKVKLAWRQQGSRL</sequence>
<dbReference type="InterPro" id="IPR022137">
    <property type="entry name" value="Znf_prot_DUF3669"/>
</dbReference>
<accession>A0A8H4X4V9</accession>
<dbReference type="Pfam" id="PF12417">
    <property type="entry name" value="DUF3669"/>
    <property type="match status" value="1"/>
</dbReference>
<reference evidence="3" key="1">
    <citation type="journal article" date="2020" name="BMC Genomics">
        <title>Correction to: Identification and distribution of gene clusters required for synthesis of sphingolipid metabolism inhibitors in diverse species of the filamentous fungus Fusarium.</title>
        <authorList>
            <person name="Kim H.S."/>
            <person name="Lohmar J.M."/>
            <person name="Busman M."/>
            <person name="Brown D.W."/>
            <person name="Naumann T.A."/>
            <person name="Divon H.H."/>
            <person name="Lysoe E."/>
            <person name="Uhlig S."/>
            <person name="Proctor R.H."/>
        </authorList>
    </citation>
    <scope>NUCLEOTIDE SEQUENCE</scope>
    <source>
        <strain evidence="3">NRRL 20472</strain>
    </source>
</reference>
<gene>
    <name evidence="3" type="ORF">FSARC_10268</name>
</gene>
<dbReference type="EMBL" id="JABEXW010000617">
    <property type="protein sequence ID" value="KAF4961114.1"/>
    <property type="molecule type" value="Genomic_DNA"/>
</dbReference>
<feature type="signal peptide" evidence="1">
    <location>
        <begin position="1"/>
        <end position="25"/>
    </location>
</feature>
<dbReference type="OrthoDB" id="2993351at2759"/>
<evidence type="ECO:0000256" key="1">
    <source>
        <dbReference type="SAM" id="SignalP"/>
    </source>
</evidence>
<reference evidence="3" key="2">
    <citation type="submission" date="2020-05" db="EMBL/GenBank/DDBJ databases">
        <authorList>
            <person name="Kim H.-S."/>
            <person name="Proctor R.H."/>
            <person name="Brown D.W."/>
        </authorList>
    </citation>
    <scope>NUCLEOTIDE SEQUENCE</scope>
    <source>
        <strain evidence="3">NRRL 20472</strain>
    </source>
</reference>
<dbReference type="Proteomes" id="UP000622797">
    <property type="component" value="Unassembled WGS sequence"/>
</dbReference>
<name>A0A8H4X4V9_9HYPO</name>
<evidence type="ECO:0000313" key="4">
    <source>
        <dbReference type="Proteomes" id="UP000622797"/>
    </source>
</evidence>